<name>A0A395M104_9BACT</name>
<dbReference type="SUPFAM" id="SSF50978">
    <property type="entry name" value="WD40 repeat-like"/>
    <property type="match status" value="1"/>
</dbReference>
<reference evidence="4 5" key="1">
    <citation type="journal article" date="2011" name="ISME J.">
        <title>Community ecology of hot spring cyanobacterial mats: predominant populations and their functional potential.</title>
        <authorList>
            <person name="Klatt C.G."/>
            <person name="Wood J.M."/>
            <person name="Rusch D.B."/>
            <person name="Bateson M.M."/>
            <person name="Hamamura N."/>
            <person name="Heidelberg J.F."/>
            <person name="Grossman A.R."/>
            <person name="Bhaya D."/>
            <person name="Cohan F.M."/>
            <person name="Kuhl M."/>
            <person name="Bryant D.A."/>
            <person name="Ward D.M."/>
        </authorList>
    </citation>
    <scope>NUCLEOTIDE SEQUENCE [LARGE SCALE GENOMIC DNA]</scope>
    <source>
        <strain evidence="4">OS</strain>
    </source>
</reference>
<feature type="repeat" description="WD" evidence="3">
    <location>
        <begin position="495"/>
        <end position="536"/>
    </location>
</feature>
<dbReference type="Gene3D" id="2.130.10.10">
    <property type="entry name" value="YVTN repeat-like/Quinoprotein amine dehydrogenase"/>
    <property type="match status" value="3"/>
</dbReference>
<dbReference type="InterPro" id="IPR036322">
    <property type="entry name" value="WD40_repeat_dom_sf"/>
</dbReference>
<feature type="repeat" description="WD" evidence="3">
    <location>
        <begin position="579"/>
        <end position="620"/>
    </location>
</feature>
<proteinExistence type="predicted"/>
<gene>
    <name evidence="4" type="ORF">D0433_05520</name>
</gene>
<dbReference type="SMART" id="SM00320">
    <property type="entry name" value="WD40"/>
    <property type="match status" value="7"/>
</dbReference>
<protein>
    <submittedName>
        <fullName evidence="4">WD40 repeat domain-containing protein</fullName>
    </submittedName>
</protein>
<dbReference type="PROSITE" id="PS50082">
    <property type="entry name" value="WD_REPEATS_2"/>
    <property type="match status" value="4"/>
</dbReference>
<dbReference type="InterPro" id="IPR015943">
    <property type="entry name" value="WD40/YVTN_repeat-like_dom_sf"/>
</dbReference>
<dbReference type="CDD" id="cd00200">
    <property type="entry name" value="WD40"/>
    <property type="match status" value="1"/>
</dbReference>
<organism evidence="4 5">
    <name type="scientific">Candidatus Thermochlorobacter aerophilus</name>
    <dbReference type="NCBI Taxonomy" id="1868324"/>
    <lineage>
        <taxon>Bacteria</taxon>
        <taxon>Pseudomonadati</taxon>
        <taxon>Chlorobiota</taxon>
        <taxon>Chlorobiia</taxon>
        <taxon>Chlorobiales</taxon>
        <taxon>Candidatus Thermochlorobacteriaceae</taxon>
        <taxon>Candidatus Thermochlorobacter</taxon>
    </lineage>
</organism>
<evidence type="ECO:0000313" key="5">
    <source>
        <dbReference type="Proteomes" id="UP000266389"/>
    </source>
</evidence>
<comment type="caution">
    <text evidence="4">The sequence shown here is derived from an EMBL/GenBank/DDBJ whole genome shotgun (WGS) entry which is preliminary data.</text>
</comment>
<evidence type="ECO:0000256" key="1">
    <source>
        <dbReference type="ARBA" id="ARBA00022574"/>
    </source>
</evidence>
<dbReference type="InterPro" id="IPR001680">
    <property type="entry name" value="WD40_rpt"/>
</dbReference>
<dbReference type="Proteomes" id="UP000266389">
    <property type="component" value="Unassembled WGS sequence"/>
</dbReference>
<dbReference type="InterPro" id="IPR019775">
    <property type="entry name" value="WD40_repeat_CS"/>
</dbReference>
<dbReference type="PANTHER" id="PTHR19879:SF9">
    <property type="entry name" value="TRANSCRIPTION INITIATION FACTOR TFIID SUBUNIT 5"/>
    <property type="match status" value="1"/>
</dbReference>
<evidence type="ECO:0000256" key="3">
    <source>
        <dbReference type="PROSITE-ProRule" id="PRU00221"/>
    </source>
</evidence>
<evidence type="ECO:0000256" key="2">
    <source>
        <dbReference type="ARBA" id="ARBA00022737"/>
    </source>
</evidence>
<dbReference type="Pfam" id="PF00400">
    <property type="entry name" value="WD40"/>
    <property type="match status" value="6"/>
</dbReference>
<dbReference type="AlphaFoldDB" id="A0A395M104"/>
<keyword evidence="2" id="KW-0677">Repeat</keyword>
<sequence length="761" mass="84544">MPSFYLTDAARTGGELLTSYRKYLVQLPNDIQLALQTVGEEYSRLFRQLNQQAQTAIDNVEGNKAREIYQVMQTVTSSFLTGLGMYAATVNYLMNADLSELGELGPVLDWRLSLPIDQLRVKKMLADDLSLLLRTSAQQAPWAKQLEQALTIYCQASTAEDFQKTIDALNELLDSGQIPHSDYLLLHRIGIIYLYVPALLDLAKAEAYFIKSAECIMEESDPQAKRLISAIADMGSLGMAEELALLMKRAAAESYFQAGIACLMQAELHDAVDIFTKSQELYPLPEAGYLQAKAMILIGKDAEAAAVLEQVIKQQRLYALKAAMDLDIFQKPVTQAVLAKLRDEAFRKTTIHIQKCRAEMVPNSQAAPVLDEIEQRIRQRNYYAILSGADDLQRERKWKVMPTVFEIKRMIVAHTLRVNAMVFSADSKKLASASWKVIISDAVTAEEIQSFAGQSMKEFINHVAFSPDGSKIATASSDTTARIYDVKTGKEIHVLAGHQQSVNCVAFSVDGSKMATASTDKTINVWDVKTGSKLKTLKGHERSVTYLAFSPDGEFLVSAGADALINYWETQSWKKTRTLKAHTHNVTGIAFSADAKLMATTSWDKSIKLWRFKEGTEIKTMTGHTSGVDSVSFTFDDTNLVTTSYNRVSKICEVKLWDVQTGEQIQALAGQFYAVACSPDSSTMAIASGDKTIKILSSPELSVDEFIALERRSRQEMEAARAALREGKNGKSQYLGDRRKVSSFWIGSRDRRSGQDQRVSS</sequence>
<dbReference type="PROSITE" id="PS00678">
    <property type="entry name" value="WD_REPEATS_1"/>
    <property type="match status" value="1"/>
</dbReference>
<dbReference type="PROSITE" id="PS50294">
    <property type="entry name" value="WD_REPEATS_REGION"/>
    <property type="match status" value="4"/>
</dbReference>
<keyword evidence="1 3" id="KW-0853">WD repeat</keyword>
<feature type="repeat" description="WD" evidence="3">
    <location>
        <begin position="537"/>
        <end position="578"/>
    </location>
</feature>
<dbReference type="EMBL" id="PHFL01000039">
    <property type="protein sequence ID" value="RFM24447.1"/>
    <property type="molecule type" value="Genomic_DNA"/>
</dbReference>
<feature type="repeat" description="WD" evidence="3">
    <location>
        <begin position="453"/>
        <end position="494"/>
    </location>
</feature>
<evidence type="ECO:0000313" key="4">
    <source>
        <dbReference type="EMBL" id="RFM24447.1"/>
    </source>
</evidence>
<dbReference type="PANTHER" id="PTHR19879">
    <property type="entry name" value="TRANSCRIPTION INITIATION FACTOR TFIID"/>
    <property type="match status" value="1"/>
</dbReference>
<accession>A0A395M104</accession>